<feature type="compositionally biased region" description="Basic and acidic residues" evidence="1">
    <location>
        <begin position="1"/>
        <end position="33"/>
    </location>
</feature>
<evidence type="ECO:0000256" key="1">
    <source>
        <dbReference type="SAM" id="MobiDB-lite"/>
    </source>
</evidence>
<proteinExistence type="predicted"/>
<gene>
    <name evidence="2" type="ORF">GIB67_034055</name>
</gene>
<comment type="caution">
    <text evidence="2">The sequence shown here is derived from an EMBL/GenBank/DDBJ whole genome shotgun (WGS) entry which is preliminary data.</text>
</comment>
<reference evidence="2 3" key="1">
    <citation type="journal article" date="2020" name="IScience">
        <title>Genome Sequencing of the Endangered Kingdonia uniflora (Circaeasteraceae, Ranunculales) Reveals Potential Mechanisms of Evolutionary Specialization.</title>
        <authorList>
            <person name="Sun Y."/>
            <person name="Deng T."/>
            <person name="Zhang A."/>
            <person name="Moore M.J."/>
            <person name="Landis J.B."/>
            <person name="Lin N."/>
            <person name="Zhang H."/>
            <person name="Zhang X."/>
            <person name="Huang J."/>
            <person name="Zhang X."/>
            <person name="Sun H."/>
            <person name="Wang H."/>
        </authorList>
    </citation>
    <scope>NUCLEOTIDE SEQUENCE [LARGE SCALE GENOMIC DNA]</scope>
    <source>
        <strain evidence="2">TB1705</strain>
        <tissue evidence="2">Leaf</tissue>
    </source>
</reference>
<feature type="region of interest" description="Disordered" evidence="1">
    <location>
        <begin position="371"/>
        <end position="401"/>
    </location>
</feature>
<organism evidence="2 3">
    <name type="scientific">Kingdonia uniflora</name>
    <dbReference type="NCBI Taxonomy" id="39325"/>
    <lineage>
        <taxon>Eukaryota</taxon>
        <taxon>Viridiplantae</taxon>
        <taxon>Streptophyta</taxon>
        <taxon>Embryophyta</taxon>
        <taxon>Tracheophyta</taxon>
        <taxon>Spermatophyta</taxon>
        <taxon>Magnoliopsida</taxon>
        <taxon>Ranunculales</taxon>
        <taxon>Circaeasteraceae</taxon>
        <taxon>Kingdonia</taxon>
    </lineage>
</organism>
<accession>A0A7J7M658</accession>
<feature type="region of interest" description="Disordered" evidence="1">
    <location>
        <begin position="1"/>
        <end position="127"/>
    </location>
</feature>
<name>A0A7J7M658_9MAGN</name>
<dbReference type="EMBL" id="JACGCM010001747">
    <property type="protein sequence ID" value="KAF6150356.1"/>
    <property type="molecule type" value="Genomic_DNA"/>
</dbReference>
<dbReference type="AlphaFoldDB" id="A0A7J7M658"/>
<feature type="compositionally biased region" description="Polar residues" evidence="1">
    <location>
        <begin position="53"/>
        <end position="63"/>
    </location>
</feature>
<keyword evidence="3" id="KW-1185">Reference proteome</keyword>
<evidence type="ECO:0000313" key="2">
    <source>
        <dbReference type="EMBL" id="KAF6150356.1"/>
    </source>
</evidence>
<protein>
    <submittedName>
        <fullName evidence="2">Uncharacterized protein</fullName>
    </submittedName>
</protein>
<dbReference type="Proteomes" id="UP000541444">
    <property type="component" value="Unassembled WGS sequence"/>
</dbReference>
<feature type="compositionally biased region" description="Basic and acidic residues" evidence="1">
    <location>
        <begin position="64"/>
        <end position="77"/>
    </location>
</feature>
<sequence length="401" mass="45056">MAEERDRRDNRTRYSKNHYEGKQKDVPARRDNVDTYPEEPSFQKPRDNIKKFLSSSLKPQSVTDRGRSISRERKSSNFERSPPVLCDLAKKNKVLSPEMRSKNPKPINKFVVSTSSEESSSSDRTIDDSEAIGTVTADNLVVSSERDVGMHVENETEQFYRGRRGRIPQLLKPGRIWVEYSPNLFPKGGPNPKVVADTSSLFDIVSREGNELNKVLGELGIRKEKRLNSKKESGKNIRASSKGVNHEAVEQEALDLAKRDPIRLDTQIRSSISQFSVAWKSVAEVLKLASADLEKDKVLQWEKFEKGKALQKDQFEKEAAAAKKEVEEEAKKVVDIVVASRNKLIQAFYFWGLNREDVDLALAGKNSKIIFPGDDSSPVAEQIPAPPATDDKTEVVEGANS</sequence>
<evidence type="ECO:0000313" key="3">
    <source>
        <dbReference type="Proteomes" id="UP000541444"/>
    </source>
</evidence>
<feature type="compositionally biased region" description="Low complexity" evidence="1">
    <location>
        <begin position="113"/>
        <end position="123"/>
    </location>
</feature>